<feature type="domain" description="Carboxymuconolactone decarboxylase-like" evidence="1">
    <location>
        <begin position="91"/>
        <end position="156"/>
    </location>
</feature>
<evidence type="ECO:0000313" key="2">
    <source>
        <dbReference type="EMBL" id="MBB5282095.1"/>
    </source>
</evidence>
<feature type="domain" description="Carboxymuconolactone decarboxylase-like" evidence="1">
    <location>
        <begin position="21"/>
        <end position="71"/>
    </location>
</feature>
<evidence type="ECO:0000259" key="1">
    <source>
        <dbReference type="Pfam" id="PF02627"/>
    </source>
</evidence>
<evidence type="ECO:0000313" key="3">
    <source>
        <dbReference type="Proteomes" id="UP000557307"/>
    </source>
</evidence>
<accession>A0A840TGL7</accession>
<organism evidence="2 3">
    <name type="scientific">Rhabdobacter roseus</name>
    <dbReference type="NCBI Taxonomy" id="1655419"/>
    <lineage>
        <taxon>Bacteria</taxon>
        <taxon>Pseudomonadati</taxon>
        <taxon>Bacteroidota</taxon>
        <taxon>Cytophagia</taxon>
        <taxon>Cytophagales</taxon>
        <taxon>Cytophagaceae</taxon>
        <taxon>Rhabdobacter</taxon>
    </lineage>
</organism>
<dbReference type="EMBL" id="JACHGF010000001">
    <property type="protein sequence ID" value="MBB5282095.1"/>
    <property type="molecule type" value="Genomic_DNA"/>
</dbReference>
<name>A0A840TGL7_9BACT</name>
<keyword evidence="2" id="KW-0575">Peroxidase</keyword>
<dbReference type="GO" id="GO:0051920">
    <property type="term" value="F:peroxiredoxin activity"/>
    <property type="evidence" value="ECO:0007669"/>
    <property type="project" value="InterPro"/>
</dbReference>
<dbReference type="InterPro" id="IPR029032">
    <property type="entry name" value="AhpD-like"/>
</dbReference>
<dbReference type="RefSeq" id="WP_184169619.1">
    <property type="nucleotide sequence ID" value="NZ_JACHGF010000001.1"/>
</dbReference>
<sequence>MAHIQLPDGLPGIRGPMAFSPQTAEPLNALANALLQTDDGLSRAERELIATCVSALNDCFFCQTIHGAVASHYLGQEGETVVNAVRCDYRQAALSDKMKALLAIAESVQRGGKHVSHEQVAAARSEGATDKDIHDTVLIAAAFCMFNRYVDGLATAAPTDPALYRTRAAKVAEQGYTAPDGYRPPQPQTKELH</sequence>
<reference evidence="2 3" key="1">
    <citation type="submission" date="2020-08" db="EMBL/GenBank/DDBJ databases">
        <title>Genomic Encyclopedia of Type Strains, Phase IV (KMG-IV): sequencing the most valuable type-strain genomes for metagenomic binning, comparative biology and taxonomic classification.</title>
        <authorList>
            <person name="Goeker M."/>
        </authorList>
    </citation>
    <scope>NUCLEOTIDE SEQUENCE [LARGE SCALE GENOMIC DNA]</scope>
    <source>
        <strain evidence="2 3">DSM 105074</strain>
    </source>
</reference>
<dbReference type="Pfam" id="PF02627">
    <property type="entry name" value="CMD"/>
    <property type="match status" value="2"/>
</dbReference>
<dbReference type="PANTHER" id="PTHR35446:SF2">
    <property type="entry name" value="CARBOXYMUCONOLACTONE DECARBOXYLASE-LIKE DOMAIN-CONTAINING PROTEIN"/>
    <property type="match status" value="1"/>
</dbReference>
<dbReference type="InterPro" id="IPR003779">
    <property type="entry name" value="CMD-like"/>
</dbReference>
<dbReference type="InterPro" id="IPR010195">
    <property type="entry name" value="Uncharacterised_peroxidase-rel"/>
</dbReference>
<dbReference type="Proteomes" id="UP000557307">
    <property type="component" value="Unassembled WGS sequence"/>
</dbReference>
<dbReference type="NCBIfam" id="TIGR01926">
    <property type="entry name" value="peroxid_rel"/>
    <property type="match status" value="1"/>
</dbReference>
<protein>
    <submittedName>
        <fullName evidence="2">Putative peroxidase-related enzyme</fullName>
    </submittedName>
</protein>
<comment type="caution">
    <text evidence="2">The sequence shown here is derived from an EMBL/GenBank/DDBJ whole genome shotgun (WGS) entry which is preliminary data.</text>
</comment>
<dbReference type="SUPFAM" id="SSF69118">
    <property type="entry name" value="AhpD-like"/>
    <property type="match status" value="1"/>
</dbReference>
<keyword evidence="2" id="KW-0560">Oxidoreductase</keyword>
<keyword evidence="3" id="KW-1185">Reference proteome</keyword>
<dbReference type="Gene3D" id="1.20.1290.10">
    <property type="entry name" value="AhpD-like"/>
    <property type="match status" value="1"/>
</dbReference>
<proteinExistence type="predicted"/>
<dbReference type="AlphaFoldDB" id="A0A840TGL7"/>
<dbReference type="PANTHER" id="PTHR35446">
    <property type="entry name" value="SI:CH211-175M2.5"/>
    <property type="match status" value="1"/>
</dbReference>
<gene>
    <name evidence="2" type="ORF">HNQ92_000216</name>
</gene>